<dbReference type="PANTHER" id="PTHR43096:SF52">
    <property type="entry name" value="DNAJ HOMOLOG 1, MITOCHONDRIAL-RELATED"/>
    <property type="match status" value="1"/>
</dbReference>
<proteinExistence type="predicted"/>
<accession>A0A1W6ZSX3</accession>
<dbReference type="InterPro" id="IPR002939">
    <property type="entry name" value="DnaJ_C"/>
</dbReference>
<dbReference type="SMART" id="SM00271">
    <property type="entry name" value="DnaJ"/>
    <property type="match status" value="1"/>
</dbReference>
<name>A0A1W6ZSX3_9HYPH</name>
<protein>
    <submittedName>
        <fullName evidence="1">Molecular chaperone DnaJ</fullName>
    </submittedName>
</protein>
<dbReference type="AlphaFoldDB" id="A0A1W6ZSX3"/>
<dbReference type="SUPFAM" id="SSF49493">
    <property type="entry name" value="HSP40/DnaJ peptide-binding domain"/>
    <property type="match status" value="2"/>
</dbReference>
<evidence type="ECO:0000313" key="1">
    <source>
        <dbReference type="EMBL" id="ARQ00386.1"/>
    </source>
</evidence>
<dbReference type="PROSITE" id="PS50076">
    <property type="entry name" value="DNAJ_2"/>
    <property type="match status" value="1"/>
</dbReference>
<sequence>MRDPYDVLGVPRGAAAGQIKSAFRKLAKKHHPDANKDDPKASARFAEANAAYEILGDEKKRKQFDAGEIDAEGKPRFTGFEGVHPGGFGGGSAGPDMHFETFSWGPQGGQQRSARGGFGGIDEILKEMMGGRARGRAGGTPFEPEEFAPAPGQDVTASVTISLSDLAHGGSRRVYLPTGKEVDVKIPVGLSDGQQIRLKGQGFVGAGGMPGDAIITVNIAKHPYFERDGSNVRLELPITLYEAVLGGKVRVPTLDGAVELAIPANTNSGRTFRLKGKGLPDKTGKGDLFATVRIVLPDQSDGELEELMRKWRDEKPYDPRKNLG</sequence>
<dbReference type="PROSITE" id="PS00636">
    <property type="entry name" value="DNAJ_1"/>
    <property type="match status" value="1"/>
</dbReference>
<gene>
    <name evidence="1" type="ORF">CAK95_15850</name>
</gene>
<dbReference type="KEGG" id="psin:CAK95_15850"/>
<dbReference type="Gene3D" id="1.10.287.110">
    <property type="entry name" value="DnaJ domain"/>
    <property type="match status" value="1"/>
</dbReference>
<dbReference type="InterPro" id="IPR036869">
    <property type="entry name" value="J_dom_sf"/>
</dbReference>
<dbReference type="EMBL" id="CP021112">
    <property type="protein sequence ID" value="ARQ00386.1"/>
    <property type="molecule type" value="Genomic_DNA"/>
</dbReference>
<dbReference type="RefSeq" id="WP_086088782.1">
    <property type="nucleotide sequence ID" value="NZ_CP021112.1"/>
</dbReference>
<reference evidence="1 2" key="1">
    <citation type="submission" date="2017-05" db="EMBL/GenBank/DDBJ databases">
        <title>Full genome sequence of Pseudorhodoplanes sinuspersici.</title>
        <authorList>
            <person name="Dastgheib S.M.M."/>
            <person name="Shavandi M."/>
            <person name="Tirandaz H."/>
        </authorList>
    </citation>
    <scope>NUCLEOTIDE SEQUENCE [LARGE SCALE GENOMIC DNA]</scope>
    <source>
        <strain evidence="1 2">RIPI110</strain>
    </source>
</reference>
<dbReference type="InterPro" id="IPR008971">
    <property type="entry name" value="HSP40/DnaJ_pept-bd"/>
</dbReference>
<dbReference type="GO" id="GO:0005737">
    <property type="term" value="C:cytoplasm"/>
    <property type="evidence" value="ECO:0007669"/>
    <property type="project" value="TreeGrafter"/>
</dbReference>
<dbReference type="Pfam" id="PF00226">
    <property type="entry name" value="DnaJ"/>
    <property type="match status" value="1"/>
</dbReference>
<keyword evidence="2" id="KW-1185">Reference proteome</keyword>
<dbReference type="InterPro" id="IPR018253">
    <property type="entry name" value="DnaJ_domain_CS"/>
</dbReference>
<dbReference type="InterPro" id="IPR001623">
    <property type="entry name" value="DnaJ_domain"/>
</dbReference>
<dbReference type="GO" id="GO:0051082">
    <property type="term" value="F:unfolded protein binding"/>
    <property type="evidence" value="ECO:0007669"/>
    <property type="project" value="InterPro"/>
</dbReference>
<dbReference type="PRINTS" id="PR00625">
    <property type="entry name" value="JDOMAIN"/>
</dbReference>
<dbReference type="CDD" id="cd06257">
    <property type="entry name" value="DnaJ"/>
    <property type="match status" value="1"/>
</dbReference>
<dbReference type="Pfam" id="PF01556">
    <property type="entry name" value="DnaJ_C"/>
    <property type="match status" value="1"/>
</dbReference>
<dbReference type="CDD" id="cd10747">
    <property type="entry name" value="DnaJ_C"/>
    <property type="match status" value="1"/>
</dbReference>
<dbReference type="SUPFAM" id="SSF46565">
    <property type="entry name" value="Chaperone J-domain"/>
    <property type="match status" value="1"/>
</dbReference>
<dbReference type="STRING" id="1235591.CAK95_15850"/>
<evidence type="ECO:0000313" key="2">
    <source>
        <dbReference type="Proteomes" id="UP000194137"/>
    </source>
</evidence>
<dbReference type="PANTHER" id="PTHR43096">
    <property type="entry name" value="DNAJ HOMOLOG 1, MITOCHONDRIAL-RELATED"/>
    <property type="match status" value="1"/>
</dbReference>
<dbReference type="Proteomes" id="UP000194137">
    <property type="component" value="Chromosome"/>
</dbReference>
<dbReference type="FunFam" id="2.60.260.20:FF:000013">
    <property type="entry name" value="DnaJ subfamily B member 11"/>
    <property type="match status" value="1"/>
</dbReference>
<organism evidence="1 2">
    <name type="scientific">Pseudorhodoplanes sinuspersici</name>
    <dbReference type="NCBI Taxonomy" id="1235591"/>
    <lineage>
        <taxon>Bacteria</taxon>
        <taxon>Pseudomonadati</taxon>
        <taxon>Pseudomonadota</taxon>
        <taxon>Alphaproteobacteria</taxon>
        <taxon>Hyphomicrobiales</taxon>
        <taxon>Pseudorhodoplanes</taxon>
    </lineage>
</organism>
<dbReference type="GO" id="GO:0042026">
    <property type="term" value="P:protein refolding"/>
    <property type="evidence" value="ECO:0007669"/>
    <property type="project" value="TreeGrafter"/>
</dbReference>
<dbReference type="Gene3D" id="2.60.260.20">
    <property type="entry name" value="Urease metallochaperone UreE, N-terminal domain"/>
    <property type="match status" value="2"/>
</dbReference>
<dbReference type="OrthoDB" id="9779889at2"/>